<protein>
    <recommendedName>
        <fullName evidence="5">Core Histone H2A/H2B/H3 domain-containing protein</fullName>
    </recommendedName>
</protein>
<dbReference type="Proteomes" id="UP000694547">
    <property type="component" value="Chromosome 6"/>
</dbReference>
<keyword evidence="3" id="KW-0013">ADP-ribosylation</keyword>
<reference evidence="6" key="2">
    <citation type="submission" date="2025-08" db="UniProtKB">
        <authorList>
            <consortium name="Ensembl"/>
        </authorList>
    </citation>
    <scope>IDENTIFICATION</scope>
</reference>
<name>A0A8C8UG46_PERMB</name>
<feature type="domain" description="Core Histone H2A/H2B/H3" evidence="5">
    <location>
        <begin position="68"/>
        <end position="103"/>
    </location>
</feature>
<reference evidence="6 7" key="1">
    <citation type="submission" date="2018-10" db="EMBL/GenBank/DDBJ databases">
        <title>Improved assembly of the deer mouse Peromyscus maniculatus genome.</title>
        <authorList>
            <person name="Lassance J.-M."/>
            <person name="Hoekstra H.E."/>
        </authorList>
    </citation>
    <scope>NUCLEOTIDE SEQUENCE [LARGE SCALE GENOMIC DNA]</scope>
</reference>
<organism evidence="6 7">
    <name type="scientific">Peromyscus maniculatus bairdii</name>
    <name type="common">Prairie deer mouse</name>
    <dbReference type="NCBI Taxonomy" id="230844"/>
    <lineage>
        <taxon>Eukaryota</taxon>
        <taxon>Metazoa</taxon>
        <taxon>Chordata</taxon>
        <taxon>Craniata</taxon>
        <taxon>Vertebrata</taxon>
        <taxon>Euteleostomi</taxon>
        <taxon>Mammalia</taxon>
        <taxon>Eutheria</taxon>
        <taxon>Euarchontoglires</taxon>
        <taxon>Glires</taxon>
        <taxon>Rodentia</taxon>
        <taxon>Myomorpha</taxon>
        <taxon>Muroidea</taxon>
        <taxon>Cricetidae</taxon>
        <taxon>Neotominae</taxon>
        <taxon>Peromyscus</taxon>
    </lineage>
</organism>
<dbReference type="Gene3D" id="1.10.20.10">
    <property type="entry name" value="Histone, subunit A"/>
    <property type="match status" value="2"/>
</dbReference>
<dbReference type="InterPro" id="IPR009072">
    <property type="entry name" value="Histone-fold"/>
</dbReference>
<evidence type="ECO:0000313" key="6">
    <source>
        <dbReference type="Ensembl" id="ENSPEMP00000030828.1"/>
    </source>
</evidence>
<evidence type="ECO:0000259" key="5">
    <source>
        <dbReference type="Pfam" id="PF00125"/>
    </source>
</evidence>
<dbReference type="GO" id="GO:0003677">
    <property type="term" value="F:DNA binding"/>
    <property type="evidence" value="ECO:0007669"/>
    <property type="project" value="InterPro"/>
</dbReference>
<dbReference type="SMART" id="SM00428">
    <property type="entry name" value="H3"/>
    <property type="match status" value="1"/>
</dbReference>
<comment type="similarity">
    <text evidence="1">Belongs to the histone H3 family.</text>
</comment>
<evidence type="ECO:0000256" key="4">
    <source>
        <dbReference type="SAM" id="MobiDB-lite"/>
    </source>
</evidence>
<proteinExistence type="inferred from homology"/>
<dbReference type="AlphaFoldDB" id="A0A8C8UG46"/>
<reference evidence="6" key="3">
    <citation type="submission" date="2025-09" db="UniProtKB">
        <authorList>
            <consortium name="Ensembl"/>
        </authorList>
    </citation>
    <scope>IDENTIFICATION</scope>
</reference>
<keyword evidence="7" id="KW-1185">Reference proteome</keyword>
<dbReference type="InterPro" id="IPR000164">
    <property type="entry name" value="Histone_H3/CENP-A"/>
</dbReference>
<dbReference type="SUPFAM" id="SSF47113">
    <property type="entry name" value="Histone-fold"/>
    <property type="match status" value="1"/>
</dbReference>
<feature type="domain" description="Core Histone H2A/H2B/H3" evidence="5">
    <location>
        <begin position="40"/>
        <end position="67"/>
    </location>
</feature>
<dbReference type="PANTHER" id="PTHR11426">
    <property type="entry name" value="HISTONE H3"/>
    <property type="match status" value="1"/>
</dbReference>
<evidence type="ECO:0000313" key="7">
    <source>
        <dbReference type="Proteomes" id="UP000694547"/>
    </source>
</evidence>
<sequence>PSPRRRSLTPAPPLACRAPAEGEGGAPSTGGVKKPHRYRPGTVALREIRRYQKSTELLIRKLPFQRLANEAYLVGLFEDTNLCAIHAKRVTIMPKDIQLARRIRGERA</sequence>
<dbReference type="PRINTS" id="PR00622">
    <property type="entry name" value="HISTONEH3"/>
</dbReference>
<keyword evidence="2" id="KW-0488">Methylation</keyword>
<dbReference type="Ensembl" id="ENSPEMT00000034775.1">
    <property type="protein sequence ID" value="ENSPEMP00000030828.1"/>
    <property type="gene ID" value="ENSPEMG00000029921.1"/>
</dbReference>
<evidence type="ECO:0000256" key="1">
    <source>
        <dbReference type="ARBA" id="ARBA00010343"/>
    </source>
</evidence>
<dbReference type="InterPro" id="IPR007125">
    <property type="entry name" value="H2A/H2B/H3"/>
</dbReference>
<dbReference type="Pfam" id="PF00125">
    <property type="entry name" value="Histone"/>
    <property type="match status" value="2"/>
</dbReference>
<dbReference type="GO" id="GO:0000786">
    <property type="term" value="C:nucleosome"/>
    <property type="evidence" value="ECO:0007669"/>
    <property type="project" value="InterPro"/>
</dbReference>
<feature type="region of interest" description="Disordered" evidence="4">
    <location>
        <begin position="1"/>
        <end position="39"/>
    </location>
</feature>
<dbReference type="GeneTree" id="ENSGT01150000287000"/>
<evidence type="ECO:0000256" key="3">
    <source>
        <dbReference type="ARBA" id="ARBA00022765"/>
    </source>
</evidence>
<dbReference type="GO" id="GO:0046982">
    <property type="term" value="F:protein heterodimerization activity"/>
    <property type="evidence" value="ECO:0007669"/>
    <property type="project" value="InterPro"/>
</dbReference>
<evidence type="ECO:0000256" key="2">
    <source>
        <dbReference type="ARBA" id="ARBA00022481"/>
    </source>
</evidence>
<accession>A0A8C8UG46</accession>
<dbReference type="CDD" id="cd22911">
    <property type="entry name" value="HFD_H3"/>
    <property type="match status" value="1"/>
</dbReference>
<dbReference type="GO" id="GO:0030527">
    <property type="term" value="F:structural constituent of chromatin"/>
    <property type="evidence" value="ECO:0007669"/>
    <property type="project" value="InterPro"/>
</dbReference>